<evidence type="ECO:0000256" key="7">
    <source>
        <dbReference type="ARBA" id="ARBA00022723"/>
    </source>
</evidence>
<dbReference type="Gene3D" id="3.30.1370.10">
    <property type="entry name" value="K Homology domain, type 1"/>
    <property type="match status" value="1"/>
</dbReference>
<feature type="compositionally biased region" description="Low complexity" evidence="10">
    <location>
        <begin position="748"/>
        <end position="775"/>
    </location>
</feature>
<keyword evidence="8" id="KW-0460">Magnesium</keyword>
<dbReference type="Pfam" id="PF00575">
    <property type="entry name" value="S1"/>
    <property type="match status" value="1"/>
</dbReference>
<dbReference type="PANTHER" id="PTHR11252:SF0">
    <property type="entry name" value="POLYRIBONUCLEOTIDE NUCLEOTIDYLTRANSFERASE 1, MITOCHONDRIAL"/>
    <property type="match status" value="1"/>
</dbReference>
<evidence type="ECO:0000256" key="3">
    <source>
        <dbReference type="ARBA" id="ARBA00012416"/>
    </source>
</evidence>
<evidence type="ECO:0000256" key="1">
    <source>
        <dbReference type="ARBA" id="ARBA00004496"/>
    </source>
</evidence>
<comment type="caution">
    <text evidence="12">The sequence shown here is derived from an EMBL/GenBank/DDBJ whole genome shotgun (WGS) entry which is preliminary data.</text>
</comment>
<evidence type="ECO:0000256" key="5">
    <source>
        <dbReference type="ARBA" id="ARBA00022679"/>
    </source>
</evidence>
<keyword evidence="9" id="KW-0694">RNA-binding</keyword>
<dbReference type="InterPro" id="IPR003029">
    <property type="entry name" value="S1_domain"/>
</dbReference>
<dbReference type="NCBIfam" id="NF008805">
    <property type="entry name" value="PRK11824.1"/>
    <property type="match status" value="1"/>
</dbReference>
<dbReference type="GO" id="GO:0006402">
    <property type="term" value="P:mRNA catabolic process"/>
    <property type="evidence" value="ECO:0007669"/>
    <property type="project" value="InterPro"/>
</dbReference>
<dbReference type="InterPro" id="IPR004087">
    <property type="entry name" value="KH_dom"/>
</dbReference>
<dbReference type="SMART" id="SM00322">
    <property type="entry name" value="KH"/>
    <property type="match status" value="1"/>
</dbReference>
<feature type="compositionally biased region" description="Basic and acidic residues" evidence="10">
    <location>
        <begin position="731"/>
        <end position="747"/>
    </location>
</feature>
<dbReference type="GO" id="GO:0004654">
    <property type="term" value="F:polyribonucleotide nucleotidyltransferase activity"/>
    <property type="evidence" value="ECO:0007669"/>
    <property type="project" value="UniProtKB-EC"/>
</dbReference>
<dbReference type="AlphaFoldDB" id="E6PD48"/>
<dbReference type="InterPro" id="IPR012340">
    <property type="entry name" value="NA-bd_OB-fold"/>
</dbReference>
<dbReference type="CDD" id="cd11363">
    <property type="entry name" value="RNase_PH_PNPase_1"/>
    <property type="match status" value="1"/>
</dbReference>
<dbReference type="NCBIfam" id="TIGR03591">
    <property type="entry name" value="polynuc_phos"/>
    <property type="match status" value="1"/>
</dbReference>
<dbReference type="GO" id="GO:0005829">
    <property type="term" value="C:cytosol"/>
    <property type="evidence" value="ECO:0007669"/>
    <property type="project" value="TreeGrafter"/>
</dbReference>
<dbReference type="SUPFAM" id="SSF50249">
    <property type="entry name" value="Nucleic acid-binding proteins"/>
    <property type="match status" value="1"/>
</dbReference>
<evidence type="ECO:0000256" key="9">
    <source>
        <dbReference type="ARBA" id="ARBA00022884"/>
    </source>
</evidence>
<dbReference type="GO" id="GO:0046872">
    <property type="term" value="F:metal ion binding"/>
    <property type="evidence" value="ECO:0007669"/>
    <property type="project" value="UniProtKB-KW"/>
</dbReference>
<dbReference type="SMART" id="SM00316">
    <property type="entry name" value="S1"/>
    <property type="match status" value="1"/>
</dbReference>
<evidence type="ECO:0000256" key="4">
    <source>
        <dbReference type="ARBA" id="ARBA00022490"/>
    </source>
</evidence>
<dbReference type="PROSITE" id="PS50126">
    <property type="entry name" value="S1"/>
    <property type="match status" value="1"/>
</dbReference>
<dbReference type="GO" id="GO:0006396">
    <property type="term" value="P:RNA processing"/>
    <property type="evidence" value="ECO:0007669"/>
    <property type="project" value="InterPro"/>
</dbReference>
<dbReference type="Pfam" id="PF03725">
    <property type="entry name" value="RNase_PH_C"/>
    <property type="match status" value="1"/>
</dbReference>
<keyword evidence="5 12" id="KW-0808">Transferase</keyword>
<dbReference type="PIRSF" id="PIRSF005499">
    <property type="entry name" value="PNPase"/>
    <property type="match status" value="1"/>
</dbReference>
<dbReference type="InterPro" id="IPR020568">
    <property type="entry name" value="Ribosomal_Su5_D2-typ_SF"/>
</dbReference>
<dbReference type="EMBL" id="CABL01000001">
    <property type="protein sequence ID" value="CBH74383.1"/>
    <property type="molecule type" value="Genomic_DNA"/>
</dbReference>
<dbReference type="GO" id="GO:0000175">
    <property type="term" value="F:3'-5'-RNA exonuclease activity"/>
    <property type="evidence" value="ECO:0007669"/>
    <property type="project" value="TreeGrafter"/>
</dbReference>
<dbReference type="SUPFAM" id="SSF54211">
    <property type="entry name" value="Ribosomal protein S5 domain 2-like"/>
    <property type="match status" value="2"/>
</dbReference>
<dbReference type="SUPFAM" id="SSF54791">
    <property type="entry name" value="Eukaryotic type KH-domain (KH-domain type I)"/>
    <property type="match status" value="1"/>
</dbReference>
<dbReference type="Gene3D" id="2.40.50.140">
    <property type="entry name" value="Nucleic acid-binding proteins"/>
    <property type="match status" value="1"/>
</dbReference>
<gene>
    <name evidence="12" type="primary">pnpA</name>
    <name evidence="12" type="ORF">CARN1_2270</name>
</gene>
<dbReference type="InterPro" id="IPR012162">
    <property type="entry name" value="PNPase"/>
</dbReference>
<protein>
    <recommendedName>
        <fullName evidence="3">polyribonucleotide nucleotidyltransferase</fullName>
        <ecNumber evidence="3">2.7.7.8</ecNumber>
    </recommendedName>
</protein>
<accession>E6PD48</accession>
<feature type="compositionally biased region" description="Basic residues" evidence="10">
    <location>
        <begin position="776"/>
        <end position="785"/>
    </location>
</feature>
<evidence type="ECO:0000259" key="11">
    <source>
        <dbReference type="PROSITE" id="PS50126"/>
    </source>
</evidence>
<dbReference type="Gene3D" id="3.30.230.70">
    <property type="entry name" value="GHMP Kinase, N-terminal domain"/>
    <property type="match status" value="2"/>
</dbReference>
<dbReference type="HAMAP" id="MF_01595">
    <property type="entry name" value="PNPase"/>
    <property type="match status" value="1"/>
</dbReference>
<dbReference type="FunFam" id="2.40.50.140:FF:000023">
    <property type="entry name" value="Polyribonucleotide nucleotidyltransferase"/>
    <property type="match status" value="1"/>
</dbReference>
<keyword evidence="4" id="KW-0963">Cytoplasm</keyword>
<dbReference type="CDD" id="cd11364">
    <property type="entry name" value="RNase_PH_PNPase_2"/>
    <property type="match status" value="1"/>
</dbReference>
<comment type="similarity">
    <text evidence="2">Belongs to the polyribonucleotide nucleotidyltransferase family.</text>
</comment>
<dbReference type="Pfam" id="PF03726">
    <property type="entry name" value="PNPase"/>
    <property type="match status" value="1"/>
</dbReference>
<feature type="region of interest" description="Disordered" evidence="10">
    <location>
        <begin position="702"/>
        <end position="785"/>
    </location>
</feature>
<reference evidence="12" key="1">
    <citation type="submission" date="2009-10" db="EMBL/GenBank/DDBJ databases">
        <title>Diversity of trophic interactions inside an arsenic-rich microbial ecosystem.</title>
        <authorList>
            <person name="Bertin P.N."/>
            <person name="Heinrich-Salmeron A."/>
            <person name="Pelletier E."/>
            <person name="Goulhen-Chollet F."/>
            <person name="Arsene-Ploetze F."/>
            <person name="Gallien S."/>
            <person name="Calteau A."/>
            <person name="Vallenet D."/>
            <person name="Casiot C."/>
            <person name="Chane-Woon-Ming B."/>
            <person name="Giloteaux L."/>
            <person name="Barakat M."/>
            <person name="Bonnefoy V."/>
            <person name="Bruneel O."/>
            <person name="Chandler M."/>
            <person name="Cleiss J."/>
            <person name="Duran R."/>
            <person name="Elbaz-Poulichet F."/>
            <person name="Fonknechten N."/>
            <person name="Lauga B."/>
            <person name="Mornico D."/>
            <person name="Ortet P."/>
            <person name="Schaeffer C."/>
            <person name="Siguier P."/>
            <person name="Alexander Thil Smith A."/>
            <person name="Van Dorsselaer A."/>
            <person name="Weissenbach J."/>
            <person name="Medigue C."/>
            <person name="Le Paslier D."/>
        </authorList>
    </citation>
    <scope>NUCLEOTIDE SEQUENCE</scope>
</reference>
<dbReference type="FunFam" id="3.30.1370.10:FF:000001">
    <property type="entry name" value="Polyribonucleotide nucleotidyltransferase"/>
    <property type="match status" value="1"/>
</dbReference>
<evidence type="ECO:0000313" key="12">
    <source>
        <dbReference type="EMBL" id="CBH74383.1"/>
    </source>
</evidence>
<dbReference type="FunFam" id="3.30.230.70:FF:000001">
    <property type="entry name" value="Polyribonucleotide nucleotidyltransferase"/>
    <property type="match status" value="1"/>
</dbReference>
<organism evidence="12">
    <name type="scientific">mine drainage metagenome</name>
    <dbReference type="NCBI Taxonomy" id="410659"/>
    <lineage>
        <taxon>unclassified sequences</taxon>
        <taxon>metagenomes</taxon>
        <taxon>ecological metagenomes</taxon>
    </lineage>
</organism>
<dbReference type="InterPro" id="IPR004088">
    <property type="entry name" value="KH_dom_type_1"/>
</dbReference>
<feature type="compositionally biased region" description="Gly residues" evidence="10">
    <location>
        <begin position="718"/>
        <end position="730"/>
    </location>
</feature>
<sequence length="785" mass="84433">MPESISLEIGGRTMVIETGELAKQANGSALVRYGDQNVVLCAVTASAKPREGIDFFPLTCDFEEKMYAAGKIPGGYIKREGRPPEHAVLSSRQIDRPIRPLFPDGFRNDVQIVATVLSVDPELDADVIGVCAAGAALAFSDIPVEKTVAAVRVGRDENGKYLCNPTLPEYVTGGMEIVVAGTADAVMMVEGGCDEISEDDLIGAVEFAHKEIKKIVKAIDGLAKKVGKKKRTYPVLTINADLDKWVRKSFAKDVAKAMRVIEKGERETAFGLLSVATAIERCTTKKDEAIKALLEAPGASKDFGKIIKSMEEDELRTMVVDEKIRPDGRKPDEIRPIWSKVHYVPRVHGSGVFTRGQTQVFTAATLGSTSDAQRLDGIVALEDKRYMHFYNFPPFSVGETRPMRGPGRREIGHGALAERALLPVLPPKEEFPYTMRLMSEVLESNGSSSMASVCGSTLALMDAGVPIKAHVAGVAMGLILKGKDYAILTDIQGLEDSLGEMDFKVAGTKKGITAIQMDIKVQGVTIPIMREAMAAAKKSRFFIIDKLIETIAAPRTELSSYAPRMITVKIDPARIKDVIGPGGKVINKIIADTGVEKIDIQDDGNVFITSLDGESGEKARAIVESIVKVAKVGEVYTGTVTRIIPIGAFVQILPGKEGLVHISKLDTKRVENVEDVVSVGDQIEVKIVEIDAQGRMNLSRKALLPGGEDSGDDRGHRGGGGGGGPRGGGGFRERSHSGPPRSHDAPRASEAPPRASEAPPRASEAPSADEGGLPQRPRRRRPGRE</sequence>
<dbReference type="EC" id="2.7.7.8" evidence="3"/>
<dbReference type="FunFam" id="3.30.230.70:FF:000002">
    <property type="entry name" value="Polyribonucleotide nucleotidyltransferase"/>
    <property type="match status" value="1"/>
</dbReference>
<dbReference type="CDD" id="cd02393">
    <property type="entry name" value="KH-I_PNPase"/>
    <property type="match status" value="1"/>
</dbReference>
<keyword evidence="7" id="KW-0479">Metal-binding</keyword>
<dbReference type="SUPFAM" id="SSF55666">
    <property type="entry name" value="Ribonuclease PH domain 2-like"/>
    <property type="match status" value="2"/>
</dbReference>
<dbReference type="InterPro" id="IPR015848">
    <property type="entry name" value="PNPase_PH_RNA-bd_bac/org-type"/>
</dbReference>
<keyword evidence="6 12" id="KW-0548">Nucleotidyltransferase</keyword>
<dbReference type="InterPro" id="IPR036456">
    <property type="entry name" value="PNPase_PH_RNA-bd_sf"/>
</dbReference>
<dbReference type="InterPro" id="IPR001247">
    <property type="entry name" value="ExoRNase_PH_dom1"/>
</dbReference>
<name>E6PD48_9ZZZZ</name>
<dbReference type="InterPro" id="IPR027408">
    <property type="entry name" value="PNPase/RNase_PH_dom_sf"/>
</dbReference>
<dbReference type="PROSITE" id="PS50084">
    <property type="entry name" value="KH_TYPE_1"/>
    <property type="match status" value="1"/>
</dbReference>
<evidence type="ECO:0000256" key="6">
    <source>
        <dbReference type="ARBA" id="ARBA00022695"/>
    </source>
</evidence>
<dbReference type="Pfam" id="PF00013">
    <property type="entry name" value="KH_1"/>
    <property type="match status" value="1"/>
</dbReference>
<feature type="domain" description="S1 motif" evidence="11">
    <location>
        <begin position="633"/>
        <end position="701"/>
    </location>
</feature>
<comment type="subcellular location">
    <subcellularLocation>
        <location evidence="1">Cytoplasm</location>
    </subcellularLocation>
</comment>
<dbReference type="SUPFAM" id="SSF46915">
    <property type="entry name" value="Polynucleotide phosphorylase/guanosine pentaphosphate synthase (PNPase/GPSI), domain 3"/>
    <property type="match status" value="1"/>
</dbReference>
<dbReference type="CDD" id="cd04472">
    <property type="entry name" value="S1_PNPase"/>
    <property type="match status" value="1"/>
</dbReference>
<evidence type="ECO:0000256" key="2">
    <source>
        <dbReference type="ARBA" id="ARBA00007404"/>
    </source>
</evidence>
<proteinExistence type="inferred from homology"/>
<dbReference type="GO" id="GO:0003723">
    <property type="term" value="F:RNA binding"/>
    <property type="evidence" value="ECO:0007669"/>
    <property type="project" value="UniProtKB-KW"/>
</dbReference>
<evidence type="ECO:0000256" key="8">
    <source>
        <dbReference type="ARBA" id="ARBA00022842"/>
    </source>
</evidence>
<evidence type="ECO:0000256" key="10">
    <source>
        <dbReference type="SAM" id="MobiDB-lite"/>
    </source>
</evidence>
<dbReference type="PANTHER" id="PTHR11252">
    <property type="entry name" value="POLYRIBONUCLEOTIDE NUCLEOTIDYLTRANSFERASE"/>
    <property type="match status" value="1"/>
</dbReference>
<dbReference type="InterPro" id="IPR015847">
    <property type="entry name" value="ExoRNase_PH_dom2"/>
</dbReference>
<dbReference type="InterPro" id="IPR036345">
    <property type="entry name" value="ExoRNase_PH_dom2_sf"/>
</dbReference>
<dbReference type="Pfam" id="PF01138">
    <property type="entry name" value="RNase_PH"/>
    <property type="match status" value="2"/>
</dbReference>
<dbReference type="InterPro" id="IPR036612">
    <property type="entry name" value="KH_dom_type_1_sf"/>
</dbReference>